<dbReference type="Gene3D" id="3.40.50.10680">
    <property type="entry name" value="CofD-like domains"/>
    <property type="match status" value="1"/>
</dbReference>
<dbReference type="InterPro" id="IPR010119">
    <property type="entry name" value="Gluconeogen_factor"/>
</dbReference>
<dbReference type="InterPro" id="IPR038136">
    <property type="entry name" value="CofD-like_dom_sf"/>
</dbReference>
<dbReference type="NCBIfam" id="TIGR01826">
    <property type="entry name" value="CofD_related"/>
    <property type="match status" value="1"/>
</dbReference>
<protein>
    <recommendedName>
        <fullName evidence="2">Putative gluconeogenesis factor</fullName>
    </recommendedName>
</protein>
<dbReference type="AlphaFoldDB" id="A0A3B0M5T7"/>
<dbReference type="HAMAP" id="MF_00973">
    <property type="entry name" value="Gluconeogen_factor"/>
    <property type="match status" value="1"/>
</dbReference>
<comment type="subcellular location">
    <subcellularLocation>
        <location evidence="2">Cytoplasm</location>
    </subcellularLocation>
</comment>
<dbReference type="GO" id="GO:0043743">
    <property type="term" value="F:LPPG:FO 2-phospho-L-lactate transferase activity"/>
    <property type="evidence" value="ECO:0007669"/>
    <property type="project" value="InterPro"/>
</dbReference>
<dbReference type="SUPFAM" id="SSF142338">
    <property type="entry name" value="CofD-like"/>
    <property type="match status" value="1"/>
</dbReference>
<organism evidence="3">
    <name type="scientific">Arsenophonus endosymbiont of Trialeurodes vaporariorum</name>
    <dbReference type="NCBI Taxonomy" id="235567"/>
    <lineage>
        <taxon>Bacteria</taxon>
        <taxon>Pseudomonadati</taxon>
        <taxon>Pseudomonadota</taxon>
        <taxon>Gammaproteobacteria</taxon>
        <taxon>Enterobacterales</taxon>
        <taxon>Morganellaceae</taxon>
        <taxon>Arsenophonus</taxon>
    </lineage>
</organism>
<reference evidence="3" key="1">
    <citation type="submission" date="2018-04" db="EMBL/GenBank/DDBJ databases">
        <authorList>
            <person name="Go L.Y."/>
            <person name="Mitchell J.A."/>
        </authorList>
    </citation>
    <scope>NUCLEOTIDE SEQUENCE</scope>
    <source>
        <strain evidence="3">ARTV</strain>
    </source>
</reference>
<accession>A0A3B0M5T7</accession>
<name>A0A3B0M5T7_9GAMM</name>
<keyword evidence="1 2" id="KW-0963">Cytoplasm</keyword>
<comment type="similarity">
    <text evidence="2">Belongs to the gluconeogenesis factor family.</text>
</comment>
<dbReference type="GO" id="GO:0005737">
    <property type="term" value="C:cytoplasm"/>
    <property type="evidence" value="ECO:0007669"/>
    <property type="project" value="UniProtKB-SubCell"/>
</dbReference>
<dbReference type="PANTHER" id="PTHR30135:SF3">
    <property type="entry name" value="GLUCONEOGENESIS FACTOR-RELATED"/>
    <property type="match status" value="1"/>
</dbReference>
<dbReference type="PANTHER" id="PTHR30135">
    <property type="entry name" value="UNCHARACTERIZED PROTEIN YVCK-RELATED"/>
    <property type="match status" value="1"/>
</dbReference>
<dbReference type="CDD" id="cd07187">
    <property type="entry name" value="YvcK_like"/>
    <property type="match status" value="1"/>
</dbReference>
<gene>
    <name evidence="3" type="primary">ybhK</name>
    <name evidence="3" type="ORF">ARTV_1422</name>
</gene>
<evidence type="ECO:0000313" key="3">
    <source>
        <dbReference type="EMBL" id="SSW95478.1"/>
    </source>
</evidence>
<dbReference type="Pfam" id="PF01933">
    <property type="entry name" value="CofD"/>
    <property type="match status" value="1"/>
</dbReference>
<dbReference type="EMBL" id="UFQR01000005">
    <property type="protein sequence ID" value="SSW95478.1"/>
    <property type="molecule type" value="Genomic_DNA"/>
</dbReference>
<proteinExistence type="inferred from homology"/>
<evidence type="ECO:0000256" key="2">
    <source>
        <dbReference type="HAMAP-Rule" id="MF_00973"/>
    </source>
</evidence>
<evidence type="ECO:0000256" key="1">
    <source>
        <dbReference type="ARBA" id="ARBA00022490"/>
    </source>
</evidence>
<sequence>MSNPYRADNKIGEVMHNRSILNKLGQVVALGGGHGLGRVMSSLAFLNSQLTGIVTTTDDGGSTGRIRRSEGGIAGGDTRNCLNQLITEPSIASTMFEYRFAGNGELGGHNLGNLMLKSLDHLSVRPLDAINLIRSLLKVKTHLIPMSEQPADLLAIDLMGNEIYGEVNVDQLTSLPQKLMLSSQVRCTPEALDAIHSADLIIIGPGSFLTSLMPLFLMNDLTQALQACRAAIIYIGNLGKELNQPAANMQLTEKIAMIEKHIGQQKIDAVIAVPVTDKSSLPDRIVLQKKLADQNVCYRHDRDLLSQAIEDMAHKIHQLKPFHLSPYPNAS</sequence>
<comment type="function">
    <text evidence="2">Required for morphogenesis under gluconeogenic growth conditions.</text>
</comment>
<dbReference type="GO" id="GO:0008360">
    <property type="term" value="P:regulation of cell shape"/>
    <property type="evidence" value="ECO:0007669"/>
    <property type="project" value="UniProtKB-UniRule"/>
</dbReference>
<dbReference type="InterPro" id="IPR002882">
    <property type="entry name" value="CofD"/>
</dbReference>